<dbReference type="PANTHER" id="PTHR46732:SF8">
    <property type="entry name" value="ATP-DEPENDENT PROTEASE LA (LON) DOMAIN PROTEIN"/>
    <property type="match status" value="1"/>
</dbReference>
<dbReference type="SUPFAM" id="SSF88697">
    <property type="entry name" value="PUA domain-like"/>
    <property type="match status" value="1"/>
</dbReference>
<sequence>MAAFHPTLDQLPPEIAVFPLSGALLLPGGRLPLNIFEPRYLAMTLDSLGAGRMFGMIQPEPGAPRGETGPGLYRIGCLGRLSSFAETEDGRLLITLTGVIRFRVAEELPMRRGYRRVRADYAGFEADLDPSGTPAGIDRPALLGALRPFFKARGIEANWEAIEQTSDQLLVLTLAMVCPFEVREKQALLEAATPEARAAMLVALLQMGAHPEPGAGDLPPDRRPS</sequence>
<keyword evidence="3" id="KW-1185">Reference proteome</keyword>
<evidence type="ECO:0000313" key="3">
    <source>
        <dbReference type="Proteomes" id="UP001139311"/>
    </source>
</evidence>
<gene>
    <name evidence="2" type="ORF">LHA35_09405</name>
</gene>
<dbReference type="InterPro" id="IPR015947">
    <property type="entry name" value="PUA-like_sf"/>
</dbReference>
<dbReference type="SMART" id="SM00464">
    <property type="entry name" value="LON"/>
    <property type="match status" value="1"/>
</dbReference>
<dbReference type="Proteomes" id="UP001139311">
    <property type="component" value="Unassembled WGS sequence"/>
</dbReference>
<accession>A0A9X1LAZ4</accession>
<dbReference type="PROSITE" id="PS51787">
    <property type="entry name" value="LON_N"/>
    <property type="match status" value="1"/>
</dbReference>
<comment type="caution">
    <text evidence="2">The sequence shown here is derived from an EMBL/GenBank/DDBJ whole genome shotgun (WGS) entry which is preliminary data.</text>
</comment>
<dbReference type="Pfam" id="PF02190">
    <property type="entry name" value="LON_substr_bdg"/>
    <property type="match status" value="1"/>
</dbReference>
<dbReference type="InterPro" id="IPR003111">
    <property type="entry name" value="Lon_prtase_N"/>
</dbReference>
<dbReference type="RefSeq" id="WP_226607454.1">
    <property type="nucleotide sequence ID" value="NZ_JAJAQI010000011.1"/>
</dbReference>
<reference evidence="2" key="1">
    <citation type="submission" date="2021-10" db="EMBL/GenBank/DDBJ databases">
        <title>Roseicella aerolatum sp. nov., isolated from aerosols of e-waste dismantling site.</title>
        <authorList>
            <person name="Qin T."/>
        </authorList>
    </citation>
    <scope>NUCLEOTIDE SEQUENCE</scope>
    <source>
        <strain evidence="2">GB24</strain>
    </source>
</reference>
<organism evidence="2 3">
    <name type="scientific">Roseicella aerolata</name>
    <dbReference type="NCBI Taxonomy" id="2883479"/>
    <lineage>
        <taxon>Bacteria</taxon>
        <taxon>Pseudomonadati</taxon>
        <taxon>Pseudomonadota</taxon>
        <taxon>Alphaproteobacteria</taxon>
        <taxon>Acetobacterales</taxon>
        <taxon>Roseomonadaceae</taxon>
        <taxon>Roseicella</taxon>
    </lineage>
</organism>
<dbReference type="AlphaFoldDB" id="A0A9X1LAZ4"/>
<proteinExistence type="predicted"/>
<dbReference type="Gene3D" id="2.30.130.40">
    <property type="entry name" value="LON domain-like"/>
    <property type="match status" value="1"/>
</dbReference>
<dbReference type="InterPro" id="IPR046336">
    <property type="entry name" value="Lon_prtase_N_sf"/>
</dbReference>
<name>A0A9X1LAZ4_9PROT</name>
<feature type="domain" description="Lon N-terminal" evidence="1">
    <location>
        <begin position="15"/>
        <end position="209"/>
    </location>
</feature>
<evidence type="ECO:0000313" key="2">
    <source>
        <dbReference type="EMBL" id="MCB4821947.1"/>
    </source>
</evidence>
<evidence type="ECO:0000259" key="1">
    <source>
        <dbReference type="PROSITE" id="PS51787"/>
    </source>
</evidence>
<protein>
    <submittedName>
        <fullName evidence="2">LON peptidase substrate-binding domain-containing protein</fullName>
    </submittedName>
</protein>
<dbReference type="EMBL" id="JAJAQI010000011">
    <property type="protein sequence ID" value="MCB4821947.1"/>
    <property type="molecule type" value="Genomic_DNA"/>
</dbReference>
<dbReference type="PANTHER" id="PTHR46732">
    <property type="entry name" value="ATP-DEPENDENT PROTEASE LA (LON) DOMAIN PROTEIN"/>
    <property type="match status" value="1"/>
</dbReference>